<evidence type="ECO:0000256" key="15">
    <source>
        <dbReference type="PROSITE-ProRule" id="PRU10144"/>
    </source>
</evidence>
<keyword evidence="10 16" id="KW-0798">TonB box</keyword>
<keyword evidence="11 14" id="KW-0472">Membrane</keyword>
<dbReference type="GO" id="GO:0009279">
    <property type="term" value="C:cell outer membrane"/>
    <property type="evidence" value="ECO:0007669"/>
    <property type="project" value="UniProtKB-SubCell"/>
</dbReference>
<keyword evidence="8" id="KW-0408">Iron</keyword>
<dbReference type="InterPro" id="IPR000531">
    <property type="entry name" value="Beta-barrel_TonB"/>
</dbReference>
<dbReference type="GO" id="GO:0015343">
    <property type="term" value="F:siderophore-iron transmembrane transporter activity"/>
    <property type="evidence" value="ECO:0007669"/>
    <property type="project" value="InterPro"/>
</dbReference>
<dbReference type="InterPro" id="IPR010917">
    <property type="entry name" value="TonB_rcpt_CS"/>
</dbReference>
<evidence type="ECO:0000256" key="7">
    <source>
        <dbReference type="ARBA" id="ARBA00022729"/>
    </source>
</evidence>
<dbReference type="InterPro" id="IPR010105">
    <property type="entry name" value="TonB_sidphr_rcpt"/>
</dbReference>
<dbReference type="PANTHER" id="PTHR30442">
    <property type="entry name" value="IRON III DICITRATE TRANSPORT PROTEIN FECA"/>
    <property type="match status" value="1"/>
</dbReference>
<dbReference type="PROSITE" id="PS01156">
    <property type="entry name" value="TONB_DEPENDENT_REC_2"/>
    <property type="match status" value="1"/>
</dbReference>
<dbReference type="GO" id="GO:0015891">
    <property type="term" value="P:siderophore transport"/>
    <property type="evidence" value="ECO:0007669"/>
    <property type="project" value="InterPro"/>
</dbReference>
<evidence type="ECO:0000313" key="19">
    <source>
        <dbReference type="EMBL" id="SAI49604.1"/>
    </source>
</evidence>
<evidence type="ECO:0000256" key="1">
    <source>
        <dbReference type="ARBA" id="ARBA00004571"/>
    </source>
</evidence>
<evidence type="ECO:0000256" key="5">
    <source>
        <dbReference type="ARBA" id="ARBA00022496"/>
    </source>
</evidence>
<keyword evidence="13 14" id="KW-0998">Cell outer membrane</keyword>
<dbReference type="Gene3D" id="2.170.130.10">
    <property type="entry name" value="TonB-dependent receptor, plug domain"/>
    <property type="match status" value="1"/>
</dbReference>
<evidence type="ECO:0000256" key="11">
    <source>
        <dbReference type="ARBA" id="ARBA00023136"/>
    </source>
</evidence>
<keyword evidence="12 19" id="KW-0675">Receptor</keyword>
<evidence type="ECO:0000256" key="4">
    <source>
        <dbReference type="ARBA" id="ARBA00022452"/>
    </source>
</evidence>
<keyword evidence="9" id="KW-0406">Ion transport</keyword>
<evidence type="ECO:0000256" key="10">
    <source>
        <dbReference type="ARBA" id="ARBA00023077"/>
    </source>
</evidence>
<dbReference type="InterPro" id="IPR039426">
    <property type="entry name" value="TonB-dep_rcpt-like"/>
</dbReference>
<keyword evidence="4 14" id="KW-1134">Transmembrane beta strand</keyword>
<sequence length="802" mass="87025">MQRKGKVALQSKQITGPRATRLAVAAALALSAAGYASGAVAQQASAAQQAQARSYAIAAGPLSDALSAFAGQAGITLSFRPEQTDGRASPGLRGSFTVEEGLAQLLQGSGLRAVPHTDNGYVLQGNVPATAPAVPAGAGSGPATLEAIQVSGSWLGTGLQNSVRSFGGARTLVQFNEIEQSGATNVSDVLRRVPGVQINGSTSAAGSSVGLHVGVRGLSGRNSSRSTMLIDGIPLAMAPYGQPNLVMAPVSLANIESIDVVRGGGAVRYGPQNVGGIINFKTRAIPTEPGLTGDATLRYNLFGEGGGNAQYSTFIGSQLDNGFGLAVLYSGMDGKQWRDGSDDTYNDLALKWRYEVTPTSEVYGKFSYYDVKSMTPGGLTQAEYRDDPFQNTRPTDYWKGERKGLDVGYLNTISDTQEFEVRAYHYNSSRESSLINVAAGRNDFQPRSNQVTGIEPRYTQRFEVGPTTHDVTVGYRFIRETGEDKRYNTLLSNGRTSAATVFVNGTRAHSVYIDDRIAYGDWRVTPGVRYERIDSDRHQQGTSDEPFEQRNRKALPSLNIAYLVNPNLTLYTNYNTSFGAVQYTQLNSMSATNPLRPEIAKTVEAGTRWSGKQMRAEFTVFNLRFDNQILSIPGTNPAVFRNLGATQHNGVEFAWDYDFDRDGPLAGLNVYANYTYTRAIQKSGEDQGKEVPFNSRQTGTLGARYAVRAWTFDLSTTMQSGNYTDAANTEQESADASEGRVPGFSVWNFQTGWQIPNTRGSSIVFGVNNLFDRRYYTRNVDSNPGRMVGAPRMFYLQTRLAF</sequence>
<evidence type="ECO:0000256" key="3">
    <source>
        <dbReference type="ARBA" id="ARBA00022448"/>
    </source>
</evidence>
<keyword evidence="5" id="KW-0410">Iron transport</keyword>
<evidence type="ECO:0000256" key="17">
    <source>
        <dbReference type="SAM" id="SignalP"/>
    </source>
</evidence>
<feature type="signal peptide" evidence="17">
    <location>
        <begin position="1"/>
        <end position="41"/>
    </location>
</feature>
<dbReference type="InterPro" id="IPR012910">
    <property type="entry name" value="Plug_dom"/>
</dbReference>
<keyword evidence="7 17" id="KW-0732">Signal</keyword>
<dbReference type="SMART" id="SM00965">
    <property type="entry name" value="STN"/>
    <property type="match status" value="1"/>
</dbReference>
<reference evidence="19 20" key="1">
    <citation type="submission" date="2016-03" db="EMBL/GenBank/DDBJ databases">
        <authorList>
            <consortium name="Pathogen Informatics"/>
        </authorList>
    </citation>
    <scope>NUCLEOTIDE SEQUENCE [LARGE SCALE GENOMIC DNA]</scope>
    <source>
        <strain evidence="19 20">NCTC13364</strain>
    </source>
</reference>
<dbReference type="SUPFAM" id="SSF56935">
    <property type="entry name" value="Porins"/>
    <property type="match status" value="1"/>
</dbReference>
<feature type="domain" description="Secretin/TonB short N-terminal" evidence="18">
    <location>
        <begin position="75"/>
        <end position="126"/>
    </location>
</feature>
<dbReference type="CDD" id="cd01347">
    <property type="entry name" value="ligand_gated_channel"/>
    <property type="match status" value="1"/>
</dbReference>
<evidence type="ECO:0000256" key="9">
    <source>
        <dbReference type="ARBA" id="ARBA00023065"/>
    </source>
</evidence>
<dbReference type="Gene3D" id="3.55.50.30">
    <property type="match status" value="1"/>
</dbReference>
<dbReference type="Gene3D" id="2.40.170.20">
    <property type="entry name" value="TonB-dependent receptor, beta-barrel domain"/>
    <property type="match status" value="1"/>
</dbReference>
<evidence type="ECO:0000259" key="18">
    <source>
        <dbReference type="SMART" id="SM00965"/>
    </source>
</evidence>
<dbReference type="Pfam" id="PF07660">
    <property type="entry name" value="STN"/>
    <property type="match status" value="1"/>
</dbReference>
<dbReference type="Pfam" id="PF07715">
    <property type="entry name" value="Plug"/>
    <property type="match status" value="1"/>
</dbReference>
<gene>
    <name evidence="19" type="primary">fecA</name>
    <name evidence="19" type="ORF">SAMEA1982600_04064</name>
</gene>
<dbReference type="EMBL" id="FKBS01000025">
    <property type="protein sequence ID" value="SAI49604.1"/>
    <property type="molecule type" value="Genomic_DNA"/>
</dbReference>
<evidence type="ECO:0000256" key="16">
    <source>
        <dbReference type="RuleBase" id="RU003357"/>
    </source>
</evidence>
<evidence type="ECO:0000256" key="12">
    <source>
        <dbReference type="ARBA" id="ARBA00023170"/>
    </source>
</evidence>
<dbReference type="InterPro" id="IPR036942">
    <property type="entry name" value="Beta-barrel_TonB_sf"/>
</dbReference>
<feature type="short sequence motif" description="TonB C-terminal box" evidence="15">
    <location>
        <begin position="785"/>
        <end position="802"/>
    </location>
</feature>
<protein>
    <submittedName>
        <fullName evidence="19">Ferric-siderophore receptor</fullName>
    </submittedName>
</protein>
<evidence type="ECO:0000256" key="13">
    <source>
        <dbReference type="ARBA" id="ARBA00023237"/>
    </source>
</evidence>
<comment type="similarity">
    <text evidence="2 14 16">Belongs to the TonB-dependent receptor family.</text>
</comment>
<evidence type="ECO:0000256" key="14">
    <source>
        <dbReference type="PROSITE-ProRule" id="PRU01360"/>
    </source>
</evidence>
<proteinExistence type="inferred from homology"/>
<dbReference type="Pfam" id="PF00593">
    <property type="entry name" value="TonB_dep_Rec_b-barrel"/>
    <property type="match status" value="1"/>
</dbReference>
<keyword evidence="3 14" id="KW-0813">Transport</keyword>
<evidence type="ECO:0000256" key="2">
    <source>
        <dbReference type="ARBA" id="ARBA00009810"/>
    </source>
</evidence>
<keyword evidence="6 14" id="KW-0812">Transmembrane</keyword>
<organism evidence="19 20">
    <name type="scientific">Bordetella ansorpii</name>
    <dbReference type="NCBI Taxonomy" id="288768"/>
    <lineage>
        <taxon>Bacteria</taxon>
        <taxon>Pseudomonadati</taxon>
        <taxon>Pseudomonadota</taxon>
        <taxon>Betaproteobacteria</taxon>
        <taxon>Burkholderiales</taxon>
        <taxon>Alcaligenaceae</taxon>
        <taxon>Bordetella</taxon>
    </lineage>
</organism>
<dbReference type="GO" id="GO:0038023">
    <property type="term" value="F:signaling receptor activity"/>
    <property type="evidence" value="ECO:0007669"/>
    <property type="project" value="InterPro"/>
</dbReference>
<name>A0A157QVL3_9BORD</name>
<dbReference type="InterPro" id="IPR011662">
    <property type="entry name" value="Secretin/TonB_short_N"/>
</dbReference>
<dbReference type="OrthoDB" id="9760494at2"/>
<evidence type="ECO:0000256" key="6">
    <source>
        <dbReference type="ARBA" id="ARBA00022692"/>
    </source>
</evidence>
<feature type="chain" id="PRO_5007615374" evidence="17">
    <location>
        <begin position="42"/>
        <end position="802"/>
    </location>
</feature>
<dbReference type="InterPro" id="IPR037066">
    <property type="entry name" value="Plug_dom_sf"/>
</dbReference>
<dbReference type="Proteomes" id="UP000077037">
    <property type="component" value="Unassembled WGS sequence"/>
</dbReference>
<dbReference type="AlphaFoldDB" id="A0A157QVL3"/>
<evidence type="ECO:0000256" key="8">
    <source>
        <dbReference type="ARBA" id="ARBA00023004"/>
    </source>
</evidence>
<dbReference type="NCBIfam" id="TIGR01783">
    <property type="entry name" value="TonB-siderophor"/>
    <property type="match status" value="1"/>
</dbReference>
<accession>A0A157QVL3</accession>
<dbReference type="PANTHER" id="PTHR30442:SF0">
    <property type="entry name" value="FE(3+) DICITRATE TRANSPORT PROTEIN FECA"/>
    <property type="match status" value="1"/>
</dbReference>
<comment type="subcellular location">
    <subcellularLocation>
        <location evidence="1 14">Cell outer membrane</location>
        <topology evidence="1 14">Multi-pass membrane protein</topology>
    </subcellularLocation>
</comment>
<dbReference type="PROSITE" id="PS52016">
    <property type="entry name" value="TONB_DEPENDENT_REC_3"/>
    <property type="match status" value="1"/>
</dbReference>
<evidence type="ECO:0000313" key="20">
    <source>
        <dbReference type="Proteomes" id="UP000077037"/>
    </source>
</evidence>